<dbReference type="InterPro" id="IPR001638">
    <property type="entry name" value="Solute-binding_3/MltF_N"/>
</dbReference>
<dbReference type="SUPFAM" id="SSF53850">
    <property type="entry name" value="Periplasmic binding protein-like II"/>
    <property type="match status" value="1"/>
</dbReference>
<keyword evidence="7" id="KW-1185">Reference proteome</keyword>
<comment type="similarity">
    <text evidence="1 4">Belongs to the bacterial solute-binding protein 3 family.</text>
</comment>
<gene>
    <name evidence="6" type="ORF">ACFOHH_20785</name>
</gene>
<proteinExistence type="inferred from homology"/>
<dbReference type="SMART" id="SM00062">
    <property type="entry name" value="PBPb"/>
    <property type="match status" value="1"/>
</dbReference>
<keyword evidence="3" id="KW-0732">Signal</keyword>
<dbReference type="PANTHER" id="PTHR30085:SF6">
    <property type="entry name" value="ABC TRANSPORTER GLUTAMINE-BINDING PROTEIN GLNH"/>
    <property type="match status" value="1"/>
</dbReference>
<dbReference type="PROSITE" id="PS01039">
    <property type="entry name" value="SBP_BACTERIAL_3"/>
    <property type="match status" value="1"/>
</dbReference>
<evidence type="ECO:0000256" key="4">
    <source>
        <dbReference type="RuleBase" id="RU003744"/>
    </source>
</evidence>
<dbReference type="RefSeq" id="WP_257318086.1">
    <property type="nucleotide sequence ID" value="NZ_JANFDG010000039.1"/>
</dbReference>
<protein>
    <submittedName>
        <fullName evidence="6">Transporter substrate-binding domain-containing protein</fullName>
    </submittedName>
</protein>
<evidence type="ECO:0000256" key="2">
    <source>
        <dbReference type="ARBA" id="ARBA00022448"/>
    </source>
</evidence>
<feature type="domain" description="Solute-binding protein family 3/N-terminal" evidence="5">
    <location>
        <begin position="33"/>
        <end position="254"/>
    </location>
</feature>
<organism evidence="6 7">
    <name type="scientific">Shinella pollutisoli</name>
    <dbReference type="NCBI Taxonomy" id="2250594"/>
    <lineage>
        <taxon>Bacteria</taxon>
        <taxon>Pseudomonadati</taxon>
        <taxon>Pseudomonadota</taxon>
        <taxon>Alphaproteobacteria</taxon>
        <taxon>Hyphomicrobiales</taxon>
        <taxon>Rhizobiaceae</taxon>
        <taxon>Shinella</taxon>
    </lineage>
</organism>
<evidence type="ECO:0000256" key="1">
    <source>
        <dbReference type="ARBA" id="ARBA00010333"/>
    </source>
</evidence>
<evidence type="ECO:0000259" key="5">
    <source>
        <dbReference type="SMART" id="SM00062"/>
    </source>
</evidence>
<dbReference type="EMBL" id="JBHRSP010000036">
    <property type="protein sequence ID" value="MFC3075560.1"/>
    <property type="molecule type" value="Genomic_DNA"/>
</dbReference>
<evidence type="ECO:0000313" key="7">
    <source>
        <dbReference type="Proteomes" id="UP001595377"/>
    </source>
</evidence>
<evidence type="ECO:0000256" key="3">
    <source>
        <dbReference type="ARBA" id="ARBA00022729"/>
    </source>
</evidence>
<dbReference type="InterPro" id="IPR051455">
    <property type="entry name" value="Bact_solute-bind_prot3"/>
</dbReference>
<sequence length="290" mass="31009">MAASAKAETFESTIPAKPDFSVQLPAEAASAGAFNIGVRCDYPPFGYIDAEGKNVGIEIDLAKALAYYAFGDASKVNYTCVTSANRIPNLITSKVDILIASMGYTEERSKTVEYIPQLYYTYYIEFMTTADGPADFAALKGQTVSTVMGGVYEPWFEKCMPDVNVLGFSTVDQAFEAFAQGRSIAIAHDNTVLPGILARTQGNKLSTDHVAPGYIGMAVRPGSGDLTTWLNEAVVALNNSDFYVKSLARNESKPEAQAALKGALAYPGHDMPIASAEVSPDASCDFIPSK</sequence>
<evidence type="ECO:0000313" key="6">
    <source>
        <dbReference type="EMBL" id="MFC3075560.1"/>
    </source>
</evidence>
<keyword evidence="2" id="KW-0813">Transport</keyword>
<comment type="caution">
    <text evidence="6">The sequence shown here is derived from an EMBL/GenBank/DDBJ whole genome shotgun (WGS) entry which is preliminary data.</text>
</comment>
<reference evidence="7" key="1">
    <citation type="journal article" date="2019" name="Int. J. Syst. Evol. Microbiol.">
        <title>The Global Catalogue of Microorganisms (GCM) 10K type strain sequencing project: providing services to taxonomists for standard genome sequencing and annotation.</title>
        <authorList>
            <consortium name="The Broad Institute Genomics Platform"/>
            <consortium name="The Broad Institute Genome Sequencing Center for Infectious Disease"/>
            <person name="Wu L."/>
            <person name="Ma J."/>
        </authorList>
    </citation>
    <scope>NUCLEOTIDE SEQUENCE [LARGE SCALE GENOMIC DNA]</scope>
    <source>
        <strain evidence="7">KCTC 52677</strain>
    </source>
</reference>
<dbReference type="Gene3D" id="3.40.190.10">
    <property type="entry name" value="Periplasmic binding protein-like II"/>
    <property type="match status" value="2"/>
</dbReference>
<dbReference type="InterPro" id="IPR018313">
    <property type="entry name" value="SBP_3_CS"/>
</dbReference>
<dbReference type="Pfam" id="PF00497">
    <property type="entry name" value="SBP_bac_3"/>
    <property type="match status" value="1"/>
</dbReference>
<name>A0ABV7DMA1_9HYPH</name>
<dbReference type="Proteomes" id="UP001595377">
    <property type="component" value="Unassembled WGS sequence"/>
</dbReference>
<dbReference type="PANTHER" id="PTHR30085">
    <property type="entry name" value="AMINO ACID ABC TRANSPORTER PERMEASE"/>
    <property type="match status" value="1"/>
</dbReference>
<accession>A0ABV7DMA1</accession>